<comment type="caution">
    <text evidence="1">The sequence shown here is derived from an EMBL/GenBank/DDBJ whole genome shotgun (WGS) entry which is preliminary data.</text>
</comment>
<evidence type="ECO:0000313" key="1">
    <source>
        <dbReference type="EMBL" id="KAI3787905.1"/>
    </source>
</evidence>
<accession>A0ACB9GWM7</accession>
<proteinExistence type="predicted"/>
<organism evidence="1 2">
    <name type="scientific">Cichorium intybus</name>
    <name type="common">Chicory</name>
    <dbReference type="NCBI Taxonomy" id="13427"/>
    <lineage>
        <taxon>Eukaryota</taxon>
        <taxon>Viridiplantae</taxon>
        <taxon>Streptophyta</taxon>
        <taxon>Embryophyta</taxon>
        <taxon>Tracheophyta</taxon>
        <taxon>Spermatophyta</taxon>
        <taxon>Magnoliopsida</taxon>
        <taxon>eudicotyledons</taxon>
        <taxon>Gunneridae</taxon>
        <taxon>Pentapetalae</taxon>
        <taxon>asterids</taxon>
        <taxon>campanulids</taxon>
        <taxon>Asterales</taxon>
        <taxon>Asteraceae</taxon>
        <taxon>Cichorioideae</taxon>
        <taxon>Cichorieae</taxon>
        <taxon>Cichoriinae</taxon>
        <taxon>Cichorium</taxon>
    </lineage>
</organism>
<sequence>MGPANQGHLLRLAVSCRKITAQVTNSGTDSIVAMASSTEQEFMAHYRSKLTTFPRSHKFWDAKIASRIGEKLGFRLNDIGISHVEIDLTEELSRPIHYRKMVVPFFHSVKRAGISVSGSEQLESKETLAKNVISVLTNKDSKKSAEVEAELIISFAKLHFHYYLYVTRKQSLVHHLHAKTVYGSSSSRDNHLTFSMSTVHASVPPPLSRLLLPCPPPPPVPSTLSLQNRVLSNYKQKFRLQHEHSSCFCSATTFKVTAAMSTASTITIHLLQQPSTSH</sequence>
<evidence type="ECO:0000313" key="2">
    <source>
        <dbReference type="Proteomes" id="UP001055811"/>
    </source>
</evidence>
<reference evidence="1 2" key="2">
    <citation type="journal article" date="2022" name="Mol. Ecol. Resour.">
        <title>The genomes of chicory, endive, great burdock and yacon provide insights into Asteraceae paleo-polyploidization history and plant inulin production.</title>
        <authorList>
            <person name="Fan W."/>
            <person name="Wang S."/>
            <person name="Wang H."/>
            <person name="Wang A."/>
            <person name="Jiang F."/>
            <person name="Liu H."/>
            <person name="Zhao H."/>
            <person name="Xu D."/>
            <person name="Zhang Y."/>
        </authorList>
    </citation>
    <scope>NUCLEOTIDE SEQUENCE [LARGE SCALE GENOMIC DNA]</scope>
    <source>
        <strain evidence="2">cv. Punajuju</strain>
        <tissue evidence="1">Leaves</tissue>
    </source>
</reference>
<reference evidence="2" key="1">
    <citation type="journal article" date="2022" name="Mol. Ecol. Resour.">
        <title>The genomes of chicory, endive, great burdock and yacon provide insights into Asteraceae palaeo-polyploidization history and plant inulin production.</title>
        <authorList>
            <person name="Fan W."/>
            <person name="Wang S."/>
            <person name="Wang H."/>
            <person name="Wang A."/>
            <person name="Jiang F."/>
            <person name="Liu H."/>
            <person name="Zhao H."/>
            <person name="Xu D."/>
            <person name="Zhang Y."/>
        </authorList>
    </citation>
    <scope>NUCLEOTIDE SEQUENCE [LARGE SCALE GENOMIC DNA]</scope>
    <source>
        <strain evidence="2">cv. Punajuju</strain>
    </source>
</reference>
<gene>
    <name evidence="1" type="ORF">L2E82_00409</name>
</gene>
<name>A0ACB9GWM7_CICIN</name>
<dbReference type="Proteomes" id="UP001055811">
    <property type="component" value="Linkage Group LG01"/>
</dbReference>
<protein>
    <submittedName>
        <fullName evidence="1">Uncharacterized protein</fullName>
    </submittedName>
</protein>
<keyword evidence="2" id="KW-1185">Reference proteome</keyword>
<dbReference type="EMBL" id="CM042009">
    <property type="protein sequence ID" value="KAI3787905.1"/>
    <property type="molecule type" value="Genomic_DNA"/>
</dbReference>